<dbReference type="EMBL" id="JASSZA010000019">
    <property type="protein sequence ID" value="KAK2088220.1"/>
    <property type="molecule type" value="Genomic_DNA"/>
</dbReference>
<name>A0ABQ9TTV8_SAGOE</name>
<gene>
    <name evidence="1" type="ORF">P7K49_034127</name>
</gene>
<keyword evidence="2" id="KW-1185">Reference proteome</keyword>
<proteinExistence type="predicted"/>
<organism evidence="1 2">
    <name type="scientific">Saguinus oedipus</name>
    <name type="common">Cotton-top tamarin</name>
    <name type="synonym">Oedipomidas oedipus</name>
    <dbReference type="NCBI Taxonomy" id="9490"/>
    <lineage>
        <taxon>Eukaryota</taxon>
        <taxon>Metazoa</taxon>
        <taxon>Chordata</taxon>
        <taxon>Craniata</taxon>
        <taxon>Vertebrata</taxon>
        <taxon>Euteleostomi</taxon>
        <taxon>Mammalia</taxon>
        <taxon>Eutheria</taxon>
        <taxon>Euarchontoglires</taxon>
        <taxon>Primates</taxon>
        <taxon>Haplorrhini</taxon>
        <taxon>Platyrrhini</taxon>
        <taxon>Cebidae</taxon>
        <taxon>Callitrichinae</taxon>
        <taxon>Saguinus</taxon>
    </lineage>
</organism>
<accession>A0ABQ9TTV8</accession>
<evidence type="ECO:0000313" key="1">
    <source>
        <dbReference type="EMBL" id="KAK2088220.1"/>
    </source>
</evidence>
<sequence length="73" mass="8436">MCVCSRQASRWSLVKSRPARERRLGSERRLLGLRGEPPELDLSYSHSDLGKRPTKDSYTLTEELAEYAEIRVK</sequence>
<comment type="caution">
    <text evidence="1">The sequence shown here is derived from an EMBL/GenBank/DDBJ whole genome shotgun (WGS) entry which is preliminary data.</text>
</comment>
<dbReference type="Proteomes" id="UP001266305">
    <property type="component" value="Unassembled WGS sequence"/>
</dbReference>
<reference evidence="1 2" key="1">
    <citation type="submission" date="2023-05" db="EMBL/GenBank/DDBJ databases">
        <title>B98-5 Cell Line De Novo Hybrid Assembly: An Optical Mapping Approach.</title>
        <authorList>
            <person name="Kananen K."/>
            <person name="Auerbach J.A."/>
            <person name="Kautto E."/>
            <person name="Blachly J.S."/>
        </authorList>
    </citation>
    <scope>NUCLEOTIDE SEQUENCE [LARGE SCALE GENOMIC DNA]</scope>
    <source>
        <strain evidence="1">B95-8</strain>
        <tissue evidence="1">Cell line</tissue>
    </source>
</reference>
<protein>
    <submittedName>
        <fullName evidence="1">Uncharacterized protein</fullName>
    </submittedName>
</protein>
<evidence type="ECO:0000313" key="2">
    <source>
        <dbReference type="Proteomes" id="UP001266305"/>
    </source>
</evidence>